<proteinExistence type="inferred from homology"/>
<feature type="domain" description="Concentrative nucleoside transporter N-terminal" evidence="8">
    <location>
        <begin position="13"/>
        <end position="68"/>
    </location>
</feature>
<gene>
    <name evidence="11" type="ORF">MKQ68_06270</name>
</gene>
<dbReference type="Pfam" id="PF01773">
    <property type="entry name" value="Nucleos_tra2_N"/>
    <property type="match status" value="1"/>
</dbReference>
<dbReference type="Proteomes" id="UP001162741">
    <property type="component" value="Chromosome"/>
</dbReference>
<feature type="transmembrane region" description="Helical" evidence="7">
    <location>
        <begin position="204"/>
        <end position="229"/>
    </location>
</feature>
<evidence type="ECO:0000256" key="5">
    <source>
        <dbReference type="ARBA" id="ARBA00022989"/>
    </source>
</evidence>
<dbReference type="RefSeq" id="WP_264282549.1">
    <property type="nucleotide sequence ID" value="NZ_CP107006.1"/>
</dbReference>
<feature type="transmembrane region" description="Helical" evidence="7">
    <location>
        <begin position="483"/>
        <end position="505"/>
    </location>
</feature>
<reference evidence="11" key="1">
    <citation type="submission" date="2022-10" db="EMBL/GenBank/DDBJ databases">
        <title>Chitinophaga sp. nov., isolated from soil.</title>
        <authorList>
            <person name="Jeon C.O."/>
        </authorList>
    </citation>
    <scope>NUCLEOTIDE SEQUENCE</scope>
    <source>
        <strain evidence="11">R8</strain>
    </source>
</reference>
<evidence type="ECO:0000256" key="1">
    <source>
        <dbReference type="ARBA" id="ARBA00004651"/>
    </source>
</evidence>
<dbReference type="InterPro" id="IPR002668">
    <property type="entry name" value="CNT_N_dom"/>
</dbReference>
<feature type="transmembrane region" description="Helical" evidence="7">
    <location>
        <begin position="7"/>
        <end position="24"/>
    </location>
</feature>
<keyword evidence="12" id="KW-1185">Reference proteome</keyword>
<feature type="transmembrane region" description="Helical" evidence="7">
    <location>
        <begin position="61"/>
        <end position="79"/>
    </location>
</feature>
<evidence type="ECO:0000256" key="2">
    <source>
        <dbReference type="ARBA" id="ARBA00009033"/>
    </source>
</evidence>
<organism evidence="11 12">
    <name type="scientific">Chitinophaga horti</name>
    <dbReference type="NCBI Taxonomy" id="2920382"/>
    <lineage>
        <taxon>Bacteria</taxon>
        <taxon>Pseudomonadati</taxon>
        <taxon>Bacteroidota</taxon>
        <taxon>Chitinophagia</taxon>
        <taxon>Chitinophagales</taxon>
        <taxon>Chitinophagaceae</taxon>
        <taxon>Chitinophaga</taxon>
    </lineage>
</organism>
<feature type="transmembrane region" description="Helical" evidence="7">
    <location>
        <begin position="283"/>
        <end position="305"/>
    </location>
</feature>
<evidence type="ECO:0000256" key="7">
    <source>
        <dbReference type="SAM" id="Phobius"/>
    </source>
</evidence>
<dbReference type="Pfam" id="PF07670">
    <property type="entry name" value="Gate"/>
    <property type="match status" value="1"/>
</dbReference>
<feature type="transmembrane region" description="Helical" evidence="7">
    <location>
        <begin position="377"/>
        <end position="395"/>
    </location>
</feature>
<evidence type="ECO:0000259" key="9">
    <source>
        <dbReference type="Pfam" id="PF07662"/>
    </source>
</evidence>
<comment type="subcellular location">
    <subcellularLocation>
        <location evidence="1">Cell membrane</location>
        <topology evidence="1">Multi-pass membrane protein</topology>
    </subcellularLocation>
</comment>
<keyword evidence="6 7" id="KW-0472">Membrane</keyword>
<evidence type="ECO:0000313" key="12">
    <source>
        <dbReference type="Proteomes" id="UP001162741"/>
    </source>
</evidence>
<evidence type="ECO:0000313" key="11">
    <source>
        <dbReference type="EMBL" id="UYQ94694.1"/>
    </source>
</evidence>
<dbReference type="Pfam" id="PF07662">
    <property type="entry name" value="Nucleos_tra2_C"/>
    <property type="match status" value="1"/>
</dbReference>
<evidence type="ECO:0000256" key="3">
    <source>
        <dbReference type="ARBA" id="ARBA00022475"/>
    </source>
</evidence>
<keyword evidence="5 7" id="KW-1133">Transmembrane helix</keyword>
<evidence type="ECO:0000256" key="6">
    <source>
        <dbReference type="ARBA" id="ARBA00023136"/>
    </source>
</evidence>
<evidence type="ECO:0000256" key="4">
    <source>
        <dbReference type="ARBA" id="ARBA00022692"/>
    </source>
</evidence>
<evidence type="ECO:0000259" key="8">
    <source>
        <dbReference type="Pfam" id="PF01773"/>
    </source>
</evidence>
<sequence>MTFHWDNLLRGGIGMLFLVGICYLMSNNRRAINWKLIGMGIFAQVMFALGVLNTTVGGQPAFWLAFGVILVYVIINRAIKKKQELSGSPDLLSIVLAVAWLAVFFFGMIRSSAFVYPSQAISVSVVVIGVLINQLRKRSTETLKWSILGALAILTVSVYMKWCAPDVFRNVLGSVSNAFVNLINLSHKGTEFMFGSLADDRGSWAYIFAIQVLPNIIFFAALSSVLYYLGILQKIVFVFAYLLNKLRISGAESVSTAANIFLGQTEAPLMIRPYLEKMNRSEILCVMIGGMANTAGSVMAAYVNMLGGADPSQKQMFALHMLSQSIMSAPAAIVCSKLLFPQPPEMELAKDLKVPREKLGDNFLDALSIGTTDGLKLAVNVGAMLIVFTALMYTANALLGWVGDITNINPGIAAATAGRYKELSLELILGYIFAPVAWLIGVGSNDLLSVGQLLGEKTILNEFVAYDHLGKMKMAGVIQDPKSILIATYALCGFANFASIGIQIGGISQLAPNQRKNLTELGVRALVGGTIACLMCGCIAGALS</sequence>
<dbReference type="InterPro" id="IPR008276">
    <property type="entry name" value="C_nuclsd_transpt"/>
</dbReference>
<feature type="transmembrane region" description="Helical" evidence="7">
    <location>
        <begin position="91"/>
        <end position="109"/>
    </location>
</feature>
<evidence type="ECO:0008006" key="13">
    <source>
        <dbReference type="Google" id="ProtNLM"/>
    </source>
</evidence>
<feature type="transmembrane region" description="Helical" evidence="7">
    <location>
        <begin position="428"/>
        <end position="448"/>
    </location>
</feature>
<dbReference type="InterPro" id="IPR011657">
    <property type="entry name" value="CNT_C_dom"/>
</dbReference>
<dbReference type="EMBL" id="CP107006">
    <property type="protein sequence ID" value="UYQ94694.1"/>
    <property type="molecule type" value="Genomic_DNA"/>
</dbReference>
<protein>
    <recommendedName>
        <fullName evidence="13">Concentrative nucleoside transporter, CNT family</fullName>
    </recommendedName>
</protein>
<feature type="transmembrane region" description="Helical" evidence="7">
    <location>
        <begin position="115"/>
        <end position="133"/>
    </location>
</feature>
<feature type="transmembrane region" description="Helical" evidence="7">
    <location>
        <begin position="145"/>
        <end position="162"/>
    </location>
</feature>
<accession>A0ABY6J8S6</accession>
<dbReference type="PANTHER" id="PTHR10590">
    <property type="entry name" value="SODIUM/NUCLEOSIDE COTRANSPORTER"/>
    <property type="match status" value="1"/>
</dbReference>
<name>A0ABY6J8S6_9BACT</name>
<keyword evidence="3" id="KW-1003">Cell membrane</keyword>
<evidence type="ECO:0000259" key="10">
    <source>
        <dbReference type="Pfam" id="PF07670"/>
    </source>
</evidence>
<comment type="similarity">
    <text evidence="2">Belongs to the concentrative nucleoside transporter (CNT) (TC 2.A.41) family.</text>
</comment>
<feature type="domain" description="Nucleoside transporter/FeoB GTPase Gate" evidence="10">
    <location>
        <begin position="209"/>
        <end position="307"/>
    </location>
</feature>
<dbReference type="PANTHER" id="PTHR10590:SF4">
    <property type="entry name" value="SOLUTE CARRIER FAMILY 28 MEMBER 3"/>
    <property type="match status" value="1"/>
</dbReference>
<feature type="domain" description="Concentrative nucleoside transporter C-terminal" evidence="9">
    <location>
        <begin position="320"/>
        <end position="541"/>
    </location>
</feature>
<keyword evidence="4 7" id="KW-0812">Transmembrane</keyword>
<feature type="transmembrane region" description="Helical" evidence="7">
    <location>
        <begin position="36"/>
        <end position="55"/>
    </location>
</feature>
<dbReference type="InterPro" id="IPR011642">
    <property type="entry name" value="Gate_dom"/>
</dbReference>
<feature type="transmembrane region" description="Helical" evidence="7">
    <location>
        <begin position="525"/>
        <end position="543"/>
    </location>
</feature>